<dbReference type="InParanoid" id="A0A0C3D4X3"/>
<gene>
    <name evidence="6" type="ORF">OIDMADRAFT_32840</name>
</gene>
<sequence>MTVTLTVPDGYGSVAAIALGAIPLLSWLHGFAVMLYRRPAGIWYPNPYATPEQAKKSPMAYRLNCAQRAHAQFLENSPQTMMMMLLAGLEYPVAAKWLGVAWIVLRIVYWAGYVYSSKEHGDGRLYGVCFWMVQGLIWGLGLLTSRKLM</sequence>
<evidence type="ECO:0000256" key="5">
    <source>
        <dbReference type="SAM" id="Phobius"/>
    </source>
</evidence>
<feature type="transmembrane region" description="Helical" evidence="5">
    <location>
        <begin position="12"/>
        <end position="36"/>
    </location>
</feature>
<dbReference type="GO" id="GO:0004364">
    <property type="term" value="F:glutathione transferase activity"/>
    <property type="evidence" value="ECO:0007669"/>
    <property type="project" value="TreeGrafter"/>
</dbReference>
<evidence type="ECO:0000313" key="6">
    <source>
        <dbReference type="EMBL" id="KIM96952.1"/>
    </source>
</evidence>
<protein>
    <recommendedName>
        <fullName evidence="8">MAPEG family protein</fullName>
    </recommendedName>
</protein>
<dbReference type="SUPFAM" id="SSF161084">
    <property type="entry name" value="MAPEG domain-like"/>
    <property type="match status" value="1"/>
</dbReference>
<evidence type="ECO:0000256" key="1">
    <source>
        <dbReference type="ARBA" id="ARBA00004141"/>
    </source>
</evidence>
<keyword evidence="2 5" id="KW-0812">Transmembrane</keyword>
<dbReference type="STRING" id="913774.A0A0C3D4X3"/>
<dbReference type="InterPro" id="IPR023352">
    <property type="entry name" value="MAPEG-like_dom_sf"/>
</dbReference>
<evidence type="ECO:0008006" key="8">
    <source>
        <dbReference type="Google" id="ProtNLM"/>
    </source>
</evidence>
<keyword evidence="7" id="KW-1185">Reference proteome</keyword>
<comment type="subcellular location">
    <subcellularLocation>
        <location evidence="1">Membrane</location>
        <topology evidence="1">Multi-pass membrane protein</topology>
    </subcellularLocation>
</comment>
<name>A0A0C3D4X3_OIDMZ</name>
<dbReference type="PANTHER" id="PTHR10250">
    <property type="entry name" value="MICROSOMAL GLUTATHIONE S-TRANSFERASE"/>
    <property type="match status" value="1"/>
</dbReference>
<dbReference type="Proteomes" id="UP000054321">
    <property type="component" value="Unassembled WGS sequence"/>
</dbReference>
<dbReference type="GO" id="GO:0005635">
    <property type="term" value="C:nuclear envelope"/>
    <property type="evidence" value="ECO:0007669"/>
    <property type="project" value="TreeGrafter"/>
</dbReference>
<evidence type="ECO:0000256" key="2">
    <source>
        <dbReference type="ARBA" id="ARBA00022692"/>
    </source>
</evidence>
<dbReference type="OrthoDB" id="410651at2759"/>
<dbReference type="EMBL" id="KN832883">
    <property type="protein sequence ID" value="KIM96952.1"/>
    <property type="molecule type" value="Genomic_DNA"/>
</dbReference>
<feature type="transmembrane region" description="Helical" evidence="5">
    <location>
        <begin position="125"/>
        <end position="143"/>
    </location>
</feature>
<dbReference type="InterPro" id="IPR001129">
    <property type="entry name" value="Membr-assoc_MAPEG"/>
</dbReference>
<evidence type="ECO:0000256" key="3">
    <source>
        <dbReference type="ARBA" id="ARBA00022989"/>
    </source>
</evidence>
<reference evidence="6 7" key="1">
    <citation type="submission" date="2014-04" db="EMBL/GenBank/DDBJ databases">
        <authorList>
            <consortium name="DOE Joint Genome Institute"/>
            <person name="Kuo A."/>
            <person name="Martino E."/>
            <person name="Perotto S."/>
            <person name="Kohler A."/>
            <person name="Nagy L.G."/>
            <person name="Floudas D."/>
            <person name="Copeland A."/>
            <person name="Barry K.W."/>
            <person name="Cichocki N."/>
            <person name="Veneault-Fourrey C."/>
            <person name="LaButti K."/>
            <person name="Lindquist E.A."/>
            <person name="Lipzen A."/>
            <person name="Lundell T."/>
            <person name="Morin E."/>
            <person name="Murat C."/>
            <person name="Sun H."/>
            <person name="Tunlid A."/>
            <person name="Henrissat B."/>
            <person name="Grigoriev I.V."/>
            <person name="Hibbett D.S."/>
            <person name="Martin F."/>
            <person name="Nordberg H.P."/>
            <person name="Cantor M.N."/>
            <person name="Hua S.X."/>
        </authorList>
    </citation>
    <scope>NUCLEOTIDE SEQUENCE [LARGE SCALE GENOMIC DNA]</scope>
    <source>
        <strain evidence="6 7">Zn</strain>
    </source>
</reference>
<dbReference type="HOGENOM" id="CLU_110291_1_1_1"/>
<organism evidence="6 7">
    <name type="scientific">Oidiodendron maius (strain Zn)</name>
    <dbReference type="NCBI Taxonomy" id="913774"/>
    <lineage>
        <taxon>Eukaryota</taxon>
        <taxon>Fungi</taxon>
        <taxon>Dikarya</taxon>
        <taxon>Ascomycota</taxon>
        <taxon>Pezizomycotina</taxon>
        <taxon>Leotiomycetes</taxon>
        <taxon>Leotiomycetes incertae sedis</taxon>
        <taxon>Myxotrichaceae</taxon>
        <taxon>Oidiodendron</taxon>
    </lineage>
</organism>
<dbReference type="PANTHER" id="PTHR10250:SF26">
    <property type="entry name" value="GLUTATHIONE S-TRANSFERASE 3, MITOCHONDRIAL"/>
    <property type="match status" value="1"/>
</dbReference>
<dbReference type="InterPro" id="IPR050997">
    <property type="entry name" value="MAPEG"/>
</dbReference>
<reference evidence="7" key="2">
    <citation type="submission" date="2015-01" db="EMBL/GenBank/DDBJ databases">
        <title>Evolutionary Origins and Diversification of the Mycorrhizal Mutualists.</title>
        <authorList>
            <consortium name="DOE Joint Genome Institute"/>
            <consortium name="Mycorrhizal Genomics Consortium"/>
            <person name="Kohler A."/>
            <person name="Kuo A."/>
            <person name="Nagy L.G."/>
            <person name="Floudas D."/>
            <person name="Copeland A."/>
            <person name="Barry K.W."/>
            <person name="Cichocki N."/>
            <person name="Veneault-Fourrey C."/>
            <person name="LaButti K."/>
            <person name="Lindquist E.A."/>
            <person name="Lipzen A."/>
            <person name="Lundell T."/>
            <person name="Morin E."/>
            <person name="Murat C."/>
            <person name="Riley R."/>
            <person name="Ohm R."/>
            <person name="Sun H."/>
            <person name="Tunlid A."/>
            <person name="Henrissat B."/>
            <person name="Grigoriev I.V."/>
            <person name="Hibbett D.S."/>
            <person name="Martin F."/>
        </authorList>
    </citation>
    <scope>NUCLEOTIDE SEQUENCE [LARGE SCALE GENOMIC DNA]</scope>
    <source>
        <strain evidence="7">Zn</strain>
    </source>
</reference>
<proteinExistence type="predicted"/>
<accession>A0A0C3D4X3</accession>
<dbReference type="AlphaFoldDB" id="A0A0C3D4X3"/>
<dbReference type="GO" id="GO:0005783">
    <property type="term" value="C:endoplasmic reticulum"/>
    <property type="evidence" value="ECO:0007669"/>
    <property type="project" value="TreeGrafter"/>
</dbReference>
<dbReference type="GO" id="GO:0004602">
    <property type="term" value="F:glutathione peroxidase activity"/>
    <property type="evidence" value="ECO:0007669"/>
    <property type="project" value="TreeGrafter"/>
</dbReference>
<evidence type="ECO:0000313" key="7">
    <source>
        <dbReference type="Proteomes" id="UP000054321"/>
    </source>
</evidence>
<dbReference type="Gene3D" id="1.20.120.550">
    <property type="entry name" value="Membrane associated eicosanoid/glutathione metabolism-like domain"/>
    <property type="match status" value="1"/>
</dbReference>
<dbReference type="GO" id="GO:0016020">
    <property type="term" value="C:membrane"/>
    <property type="evidence" value="ECO:0007669"/>
    <property type="project" value="UniProtKB-SubCell"/>
</dbReference>
<evidence type="ECO:0000256" key="4">
    <source>
        <dbReference type="ARBA" id="ARBA00023136"/>
    </source>
</evidence>
<dbReference type="Pfam" id="PF01124">
    <property type="entry name" value="MAPEG"/>
    <property type="match status" value="1"/>
</dbReference>
<keyword evidence="4 5" id="KW-0472">Membrane</keyword>
<keyword evidence="3 5" id="KW-1133">Transmembrane helix</keyword>
<feature type="transmembrane region" description="Helical" evidence="5">
    <location>
        <begin position="91"/>
        <end position="113"/>
    </location>
</feature>